<accession>A0AAN7WM99</accession>
<feature type="region of interest" description="Disordered" evidence="1">
    <location>
        <begin position="107"/>
        <end position="130"/>
    </location>
</feature>
<evidence type="ECO:0000256" key="1">
    <source>
        <dbReference type="SAM" id="MobiDB-lite"/>
    </source>
</evidence>
<dbReference type="AlphaFoldDB" id="A0AAN7WM99"/>
<feature type="compositionally biased region" description="Polar residues" evidence="1">
    <location>
        <begin position="121"/>
        <end position="130"/>
    </location>
</feature>
<evidence type="ECO:0000313" key="3">
    <source>
        <dbReference type="Proteomes" id="UP001346869"/>
    </source>
</evidence>
<evidence type="ECO:0000313" key="2">
    <source>
        <dbReference type="EMBL" id="KAK5850231.1"/>
    </source>
</evidence>
<feature type="compositionally biased region" description="Basic and acidic residues" evidence="1">
    <location>
        <begin position="23"/>
        <end position="37"/>
    </location>
</feature>
<organism evidence="2 3">
    <name type="scientific">Eleginops maclovinus</name>
    <name type="common">Patagonian blennie</name>
    <name type="synonym">Eleginus maclovinus</name>
    <dbReference type="NCBI Taxonomy" id="56733"/>
    <lineage>
        <taxon>Eukaryota</taxon>
        <taxon>Metazoa</taxon>
        <taxon>Chordata</taxon>
        <taxon>Craniata</taxon>
        <taxon>Vertebrata</taxon>
        <taxon>Euteleostomi</taxon>
        <taxon>Actinopterygii</taxon>
        <taxon>Neopterygii</taxon>
        <taxon>Teleostei</taxon>
        <taxon>Neoteleostei</taxon>
        <taxon>Acanthomorphata</taxon>
        <taxon>Eupercaria</taxon>
        <taxon>Perciformes</taxon>
        <taxon>Notothenioidei</taxon>
        <taxon>Eleginopidae</taxon>
        <taxon>Eleginops</taxon>
    </lineage>
</organism>
<gene>
    <name evidence="2" type="ORF">PBY51_014497</name>
</gene>
<comment type="caution">
    <text evidence="2">The sequence shown here is derived from an EMBL/GenBank/DDBJ whole genome shotgun (WGS) entry which is preliminary data.</text>
</comment>
<feature type="region of interest" description="Disordered" evidence="1">
    <location>
        <begin position="20"/>
        <end position="74"/>
    </location>
</feature>
<sequence>MIHCAQGLLSASHCGALSQRGGFRTDTKGVGKEERTERRKMRQKNNRVQIRSQPEQKRQCGQSGGGSEELHSKTAQFPDMILNKFCIKRVQRTRSALTAVQLYETSGGASPYKATGRSESESWTNPAGEI</sequence>
<proteinExistence type="predicted"/>
<dbReference type="EMBL" id="JAUZQC010000023">
    <property type="protein sequence ID" value="KAK5850231.1"/>
    <property type="molecule type" value="Genomic_DNA"/>
</dbReference>
<reference evidence="2 3" key="2">
    <citation type="journal article" date="2023" name="Mol. Biol. Evol.">
        <title>Genomics of Secondarily Temperate Adaptation in the Only Non-Antarctic Icefish.</title>
        <authorList>
            <person name="Rivera-Colon A.G."/>
            <person name="Rayamajhi N."/>
            <person name="Minhas B.F."/>
            <person name="Madrigal G."/>
            <person name="Bilyk K.T."/>
            <person name="Yoon V."/>
            <person name="Hune M."/>
            <person name="Gregory S."/>
            <person name="Cheng C.H.C."/>
            <person name="Catchen J.M."/>
        </authorList>
    </citation>
    <scope>NUCLEOTIDE SEQUENCE [LARGE SCALE GENOMIC DNA]</scope>
    <source>
        <strain evidence="2">JMC-PN-2008</strain>
    </source>
</reference>
<reference evidence="2 3" key="1">
    <citation type="journal article" date="2023" name="Genes (Basel)">
        <title>Chromosome-Level Genome Assembly and Circadian Gene Repertoire of the Patagonia Blennie Eleginops maclovinus-The Closest Ancestral Proxy of Antarctic Cryonotothenioids.</title>
        <authorList>
            <person name="Cheng C.C."/>
            <person name="Rivera-Colon A.G."/>
            <person name="Minhas B.F."/>
            <person name="Wilson L."/>
            <person name="Rayamajhi N."/>
            <person name="Vargas-Chacoff L."/>
            <person name="Catchen J.M."/>
        </authorList>
    </citation>
    <scope>NUCLEOTIDE SEQUENCE [LARGE SCALE GENOMIC DNA]</scope>
    <source>
        <strain evidence="2">JMC-PN-2008</strain>
    </source>
</reference>
<dbReference type="Proteomes" id="UP001346869">
    <property type="component" value="Unassembled WGS sequence"/>
</dbReference>
<keyword evidence="3" id="KW-1185">Reference proteome</keyword>
<name>A0AAN7WM99_ELEMC</name>
<protein>
    <submittedName>
        <fullName evidence="2">Uncharacterized protein</fullName>
    </submittedName>
</protein>